<dbReference type="EMBL" id="MRTF01000006">
    <property type="protein sequence ID" value="OME91310.1"/>
    <property type="molecule type" value="Genomic_DNA"/>
</dbReference>
<protein>
    <recommendedName>
        <fullName evidence="1">Cupin type-2 domain-containing protein</fullName>
    </recommendedName>
</protein>
<evidence type="ECO:0000313" key="3">
    <source>
        <dbReference type="Proteomes" id="UP000187074"/>
    </source>
</evidence>
<dbReference type="Gene3D" id="2.60.120.10">
    <property type="entry name" value="Jelly Rolls"/>
    <property type="match status" value="1"/>
</dbReference>
<gene>
    <name evidence="2" type="ORF">BK123_17765</name>
</gene>
<dbReference type="InterPro" id="IPR014710">
    <property type="entry name" value="RmlC-like_jellyroll"/>
</dbReference>
<comment type="caution">
    <text evidence="2">The sequence shown here is derived from an EMBL/GenBank/DDBJ whole genome shotgun (WGS) entry which is preliminary data.</text>
</comment>
<accession>A0A1R1AYZ0</accession>
<organism evidence="2 3">
    <name type="scientific">Paenibacillus lautus</name>
    <name type="common">Bacillus lautus</name>
    <dbReference type="NCBI Taxonomy" id="1401"/>
    <lineage>
        <taxon>Bacteria</taxon>
        <taxon>Bacillati</taxon>
        <taxon>Bacillota</taxon>
        <taxon>Bacilli</taxon>
        <taxon>Bacillales</taxon>
        <taxon>Paenibacillaceae</taxon>
        <taxon>Paenibacillus</taxon>
    </lineage>
</organism>
<dbReference type="InterPro" id="IPR047121">
    <property type="entry name" value="YjiB-like"/>
</dbReference>
<dbReference type="InterPro" id="IPR011051">
    <property type="entry name" value="RmlC_Cupin_sf"/>
</dbReference>
<dbReference type="InterPro" id="IPR013096">
    <property type="entry name" value="Cupin_2"/>
</dbReference>
<feature type="domain" description="Cupin type-2" evidence="1">
    <location>
        <begin position="54"/>
        <end position="105"/>
    </location>
</feature>
<reference evidence="2 3" key="1">
    <citation type="submission" date="2016-11" db="EMBL/GenBank/DDBJ databases">
        <title>Paenibacillus species isolates.</title>
        <authorList>
            <person name="Beno S.M."/>
        </authorList>
    </citation>
    <scope>NUCLEOTIDE SEQUENCE [LARGE SCALE GENOMIC DNA]</scope>
    <source>
        <strain evidence="2 3">FSL F4-0100</strain>
    </source>
</reference>
<dbReference type="PANTHER" id="PTHR36448:SF2">
    <property type="entry name" value="CUPIN TYPE-1 DOMAIN-CONTAINING PROTEIN"/>
    <property type="match status" value="1"/>
</dbReference>
<dbReference type="PANTHER" id="PTHR36448">
    <property type="entry name" value="BLR7373 PROTEIN"/>
    <property type="match status" value="1"/>
</dbReference>
<dbReference type="InterPro" id="IPR014500">
    <property type="entry name" value="UCP019307_cupin"/>
</dbReference>
<dbReference type="AlphaFoldDB" id="A0A1R1AYZ0"/>
<proteinExistence type="predicted"/>
<dbReference type="Pfam" id="PF07883">
    <property type="entry name" value="Cupin_2"/>
    <property type="match status" value="1"/>
</dbReference>
<dbReference type="CDD" id="cd02219">
    <property type="entry name" value="cupin_YjlB-like"/>
    <property type="match status" value="1"/>
</dbReference>
<evidence type="ECO:0000313" key="2">
    <source>
        <dbReference type="EMBL" id="OME91310.1"/>
    </source>
</evidence>
<sequence length="167" mass="18240">MVEVHVRSFFVKDDGEVPNNPDLPVIVYNGVFADDPSGLEAAFNRHHWSGSWAGGVYDYHHYHSNTHEVLGVRSGSATVLVGGDAGERLELATGDVIVLPAGTAHMKLTSTPDFEVIGAYPEGNTPNMRERNPTDRAQAINEIRSVPVPDMDPVFGEEGPLLHKWVK</sequence>
<dbReference type="SUPFAM" id="SSF51182">
    <property type="entry name" value="RmlC-like cupins"/>
    <property type="match status" value="1"/>
</dbReference>
<dbReference type="STRING" id="1401.BK123_17765"/>
<dbReference type="Proteomes" id="UP000187074">
    <property type="component" value="Unassembled WGS sequence"/>
</dbReference>
<dbReference type="PIRSF" id="PIRSF019307">
    <property type="entry name" value="UCP019307"/>
    <property type="match status" value="1"/>
</dbReference>
<name>A0A1R1AYZ0_PAELA</name>
<evidence type="ECO:0000259" key="1">
    <source>
        <dbReference type="Pfam" id="PF07883"/>
    </source>
</evidence>